<proteinExistence type="predicted"/>
<dbReference type="Proteomes" id="UP000554482">
    <property type="component" value="Unassembled WGS sequence"/>
</dbReference>
<protein>
    <submittedName>
        <fullName evidence="2">Uncharacterized protein</fullName>
    </submittedName>
</protein>
<dbReference type="AlphaFoldDB" id="A0A7J6WI66"/>
<reference evidence="2 3" key="1">
    <citation type="submission" date="2020-06" db="EMBL/GenBank/DDBJ databases">
        <title>Transcriptomic and genomic resources for Thalictrum thalictroides and T. hernandezii: Facilitating candidate gene discovery in an emerging model plant lineage.</title>
        <authorList>
            <person name="Arias T."/>
            <person name="Riano-Pachon D.M."/>
            <person name="Di Stilio V.S."/>
        </authorList>
    </citation>
    <scope>NUCLEOTIDE SEQUENCE [LARGE SCALE GENOMIC DNA]</scope>
    <source>
        <strain evidence="3">cv. WT478/WT964</strain>
        <tissue evidence="2">Leaves</tissue>
    </source>
</reference>
<keyword evidence="3" id="KW-1185">Reference proteome</keyword>
<dbReference type="EMBL" id="JABWDY010015142">
    <property type="protein sequence ID" value="KAF5197071.1"/>
    <property type="molecule type" value="Genomic_DNA"/>
</dbReference>
<evidence type="ECO:0000313" key="2">
    <source>
        <dbReference type="EMBL" id="KAF5197071.1"/>
    </source>
</evidence>
<gene>
    <name evidence="2" type="ORF">FRX31_013344</name>
</gene>
<feature type="region of interest" description="Disordered" evidence="1">
    <location>
        <begin position="12"/>
        <end position="69"/>
    </location>
</feature>
<evidence type="ECO:0000256" key="1">
    <source>
        <dbReference type="SAM" id="MobiDB-lite"/>
    </source>
</evidence>
<evidence type="ECO:0000313" key="3">
    <source>
        <dbReference type="Proteomes" id="UP000554482"/>
    </source>
</evidence>
<organism evidence="2 3">
    <name type="scientific">Thalictrum thalictroides</name>
    <name type="common">Rue-anemone</name>
    <name type="synonym">Anemone thalictroides</name>
    <dbReference type="NCBI Taxonomy" id="46969"/>
    <lineage>
        <taxon>Eukaryota</taxon>
        <taxon>Viridiplantae</taxon>
        <taxon>Streptophyta</taxon>
        <taxon>Embryophyta</taxon>
        <taxon>Tracheophyta</taxon>
        <taxon>Spermatophyta</taxon>
        <taxon>Magnoliopsida</taxon>
        <taxon>Ranunculales</taxon>
        <taxon>Ranunculaceae</taxon>
        <taxon>Thalictroideae</taxon>
        <taxon>Thalictrum</taxon>
    </lineage>
</organism>
<comment type="caution">
    <text evidence="2">The sequence shown here is derived from an EMBL/GenBank/DDBJ whole genome shotgun (WGS) entry which is preliminary data.</text>
</comment>
<feature type="compositionally biased region" description="Polar residues" evidence="1">
    <location>
        <begin position="12"/>
        <end position="21"/>
    </location>
</feature>
<sequence>MSLLKYFYKENLSSNPRTPNIQRDDSSEVQATAKRSHEEDINCVIEEQPIPKRSKEKDNSCNVPSTSNQTFYDADLSNLVADP</sequence>
<feature type="compositionally biased region" description="Basic and acidic residues" evidence="1">
    <location>
        <begin position="49"/>
        <end position="59"/>
    </location>
</feature>
<feature type="non-terminal residue" evidence="2">
    <location>
        <position position="83"/>
    </location>
</feature>
<feature type="compositionally biased region" description="Polar residues" evidence="1">
    <location>
        <begin position="60"/>
        <end position="69"/>
    </location>
</feature>
<accession>A0A7J6WI66</accession>
<name>A0A7J6WI66_THATH</name>